<dbReference type="SUPFAM" id="SSF48403">
    <property type="entry name" value="Ankyrin repeat"/>
    <property type="match status" value="1"/>
</dbReference>
<feature type="repeat" description="ANK" evidence="3">
    <location>
        <begin position="320"/>
        <end position="344"/>
    </location>
</feature>
<gene>
    <name evidence="5" type="ORF">DYB37_001464</name>
</gene>
<proteinExistence type="predicted"/>
<feature type="compositionally biased region" description="Low complexity" evidence="4">
    <location>
        <begin position="30"/>
        <end position="47"/>
    </location>
</feature>
<feature type="compositionally biased region" description="Basic and acidic residues" evidence="4">
    <location>
        <begin position="13"/>
        <end position="29"/>
    </location>
</feature>
<evidence type="ECO:0000313" key="6">
    <source>
        <dbReference type="Proteomes" id="UP000285430"/>
    </source>
</evidence>
<dbReference type="Proteomes" id="UP000285430">
    <property type="component" value="Unassembled WGS sequence"/>
</dbReference>
<dbReference type="Gene3D" id="1.25.40.20">
    <property type="entry name" value="Ankyrin repeat-containing domain"/>
    <property type="match status" value="1"/>
</dbReference>
<dbReference type="InterPro" id="IPR002110">
    <property type="entry name" value="Ankyrin_rpt"/>
</dbReference>
<evidence type="ECO:0000256" key="1">
    <source>
        <dbReference type="ARBA" id="ARBA00022737"/>
    </source>
</evidence>
<dbReference type="SMART" id="SM00248">
    <property type="entry name" value="ANK"/>
    <property type="match status" value="3"/>
</dbReference>
<reference evidence="5 6" key="1">
    <citation type="submission" date="2018-08" db="EMBL/GenBank/DDBJ databases">
        <title>Aphanomyces genome sequencing and annotation.</title>
        <authorList>
            <person name="Minardi D."/>
            <person name="Oidtmann B."/>
            <person name="Van Der Giezen M."/>
            <person name="Studholme D.J."/>
        </authorList>
    </citation>
    <scope>NUCLEOTIDE SEQUENCE [LARGE SCALE GENOMIC DNA]</scope>
    <source>
        <strain evidence="5 6">Da</strain>
    </source>
</reference>
<dbReference type="AlphaFoldDB" id="A0A3R7FBT0"/>
<dbReference type="VEuPathDB" id="FungiDB:H257_11023"/>
<dbReference type="EMBL" id="QUTH01001601">
    <property type="protein sequence ID" value="RHZ29930.1"/>
    <property type="molecule type" value="Genomic_DNA"/>
</dbReference>
<dbReference type="InterPro" id="IPR050776">
    <property type="entry name" value="Ank_Repeat/CDKN_Inhibitor"/>
</dbReference>
<dbReference type="PROSITE" id="PS50297">
    <property type="entry name" value="ANK_REP_REGION"/>
    <property type="match status" value="2"/>
</dbReference>
<organism evidence="5 6">
    <name type="scientific">Aphanomyces astaci</name>
    <name type="common">Crayfish plague agent</name>
    <dbReference type="NCBI Taxonomy" id="112090"/>
    <lineage>
        <taxon>Eukaryota</taxon>
        <taxon>Sar</taxon>
        <taxon>Stramenopiles</taxon>
        <taxon>Oomycota</taxon>
        <taxon>Saprolegniomycetes</taxon>
        <taxon>Saprolegniales</taxon>
        <taxon>Verrucalvaceae</taxon>
        <taxon>Aphanomyces</taxon>
    </lineage>
</organism>
<comment type="caution">
    <text evidence="5">The sequence shown here is derived from an EMBL/GenBank/DDBJ whole genome shotgun (WGS) entry which is preliminary data.</text>
</comment>
<name>A0A3R7FBT0_APHAT</name>
<dbReference type="Pfam" id="PF00023">
    <property type="entry name" value="Ank"/>
    <property type="match status" value="1"/>
</dbReference>
<sequence length="381" mass="40282">MSTTPISLVDVANDSRQDVPRKATQERSGVEAVESVAAAPPVGNAANKRPTLMDVAKDNTMPASSSLIQVAASTPSTTTSTTAPSLMSVAAAPPKTLLSTVDVAAPRKSLVASVASASSDPSALVAVAHNLRQDPTSTFGKSVKLTDVAAKMDKERDVEITAALHASSMAVRAENDQVAKQVLPQLVKDVKQQVETKIAKAVLIETAAEVQRDQTKTKAVLQACAVEAKKEVPARDVEGPAEVERTATSSDKGHREFLVAVFRGNMQKLRAMIESDGDLVHATDQHGWNGLHWAASQGHGDVLKFLLQIGAVAHAAEPVNLWSPLHVAVIRAHVPCVKLLLDHGGAAVSVTQKDVYGDRPIDCAVNLTGRLRTQMLALLDR</sequence>
<feature type="region of interest" description="Disordered" evidence="4">
    <location>
        <begin position="1"/>
        <end position="50"/>
    </location>
</feature>
<protein>
    <submittedName>
        <fullName evidence="5">Uncharacterized protein</fullName>
    </submittedName>
</protein>
<dbReference type="Pfam" id="PF13637">
    <property type="entry name" value="Ank_4"/>
    <property type="match status" value="1"/>
</dbReference>
<accession>A0A3R7FBT0</accession>
<dbReference type="PANTHER" id="PTHR24201">
    <property type="entry name" value="ANK_REP_REGION DOMAIN-CONTAINING PROTEIN"/>
    <property type="match status" value="1"/>
</dbReference>
<evidence type="ECO:0000256" key="4">
    <source>
        <dbReference type="SAM" id="MobiDB-lite"/>
    </source>
</evidence>
<keyword evidence="2 3" id="KW-0040">ANK repeat</keyword>
<evidence type="ECO:0000256" key="3">
    <source>
        <dbReference type="PROSITE-ProRule" id="PRU00023"/>
    </source>
</evidence>
<evidence type="ECO:0000256" key="2">
    <source>
        <dbReference type="ARBA" id="ARBA00023043"/>
    </source>
</evidence>
<feature type="repeat" description="ANK" evidence="3">
    <location>
        <begin position="286"/>
        <end position="318"/>
    </location>
</feature>
<dbReference type="PROSITE" id="PS50088">
    <property type="entry name" value="ANK_REPEAT"/>
    <property type="match status" value="2"/>
</dbReference>
<evidence type="ECO:0000313" key="5">
    <source>
        <dbReference type="EMBL" id="RHZ29930.1"/>
    </source>
</evidence>
<keyword evidence="1" id="KW-0677">Repeat</keyword>
<dbReference type="InterPro" id="IPR036770">
    <property type="entry name" value="Ankyrin_rpt-contain_sf"/>
</dbReference>